<evidence type="ECO:0000256" key="1">
    <source>
        <dbReference type="SAM" id="MobiDB-lite"/>
    </source>
</evidence>
<dbReference type="SUPFAM" id="SSF56219">
    <property type="entry name" value="DNase I-like"/>
    <property type="match status" value="1"/>
</dbReference>
<dbReference type="InterPro" id="IPR036691">
    <property type="entry name" value="Endo/exonu/phosph_ase_sf"/>
</dbReference>
<feature type="compositionally biased region" description="Low complexity" evidence="1">
    <location>
        <begin position="242"/>
        <end position="266"/>
    </location>
</feature>
<comment type="caution">
    <text evidence="2">The sequence shown here is derived from an EMBL/GenBank/DDBJ whole genome shotgun (WGS) entry which is preliminary data.</text>
</comment>
<dbReference type="Gene3D" id="3.60.10.10">
    <property type="entry name" value="Endonuclease/exonuclease/phosphatase"/>
    <property type="match status" value="1"/>
</dbReference>
<protein>
    <recommendedName>
        <fullName evidence="4">Reverse transcriptase domain-containing protein</fullName>
    </recommendedName>
</protein>
<accession>A0ABN9TRR3</accession>
<feature type="compositionally biased region" description="Basic and acidic residues" evidence="1">
    <location>
        <begin position="582"/>
        <end position="594"/>
    </location>
</feature>
<proteinExistence type="predicted"/>
<feature type="region of interest" description="Disordered" evidence="1">
    <location>
        <begin position="231"/>
        <end position="276"/>
    </location>
</feature>
<keyword evidence="3" id="KW-1185">Reference proteome</keyword>
<organism evidence="2 3">
    <name type="scientific">Prorocentrum cordatum</name>
    <dbReference type="NCBI Taxonomy" id="2364126"/>
    <lineage>
        <taxon>Eukaryota</taxon>
        <taxon>Sar</taxon>
        <taxon>Alveolata</taxon>
        <taxon>Dinophyceae</taxon>
        <taxon>Prorocentrales</taxon>
        <taxon>Prorocentraceae</taxon>
        <taxon>Prorocentrum</taxon>
    </lineage>
</organism>
<evidence type="ECO:0000313" key="2">
    <source>
        <dbReference type="EMBL" id="CAK0848436.1"/>
    </source>
</evidence>
<feature type="non-terminal residue" evidence="2">
    <location>
        <position position="1"/>
    </location>
</feature>
<dbReference type="EMBL" id="CAUYUJ010014979">
    <property type="protein sequence ID" value="CAK0848436.1"/>
    <property type="molecule type" value="Genomic_DNA"/>
</dbReference>
<dbReference type="Proteomes" id="UP001189429">
    <property type="component" value="Unassembled WGS sequence"/>
</dbReference>
<reference evidence="2" key="1">
    <citation type="submission" date="2023-10" db="EMBL/GenBank/DDBJ databases">
        <authorList>
            <person name="Chen Y."/>
            <person name="Shah S."/>
            <person name="Dougan E. K."/>
            <person name="Thang M."/>
            <person name="Chan C."/>
        </authorList>
    </citation>
    <scope>NUCLEOTIDE SEQUENCE [LARGE SCALE GENOMIC DNA]</scope>
</reference>
<name>A0ABN9TRR3_9DINO</name>
<evidence type="ECO:0008006" key="4">
    <source>
        <dbReference type="Google" id="ProtNLM"/>
    </source>
</evidence>
<gene>
    <name evidence="2" type="ORF">PCOR1329_LOCUS41372</name>
</gene>
<sequence length="1095" mass="119989">AAGWQDGWKPWSAWPKSKGGRKRQPQSQPSFKPPDAEPNDTDSLLAMLGKSLSEEGRAELALFKDKIAPPKPAQQESLGAKYQRLLAAERKAAAALTKAATSEGKAKDWVIECEAHTQHCAEALGDAQAAVQEALDAINEARGTRAPSAFASTAGGLNLSKLLLSGEDLAFDEGEAFDTSDLELDAEDSKKWADLKQQFLDELKTKVKEVFGSGATAIQQRKQELEALRSRLRAKRPRTEADGTGAQAAEAGTGSAAAPPAAAAGGVQPSDRMQPPSLLGPRGLAPMRSEPKIRRTFSQPSFRAIYVRNITDWGPKCKKIVKSPPFQADILGLLETHESERTSDLVLAEFDASAWKAVISPSRADGTVQKAGGVVLGARRHLQCSSLGHLARYRNQTKGQLRHRKPEPHFIAGPIDFWDFQALTIQMHHGQLTVLIVYLTTSIGVAGQNLIKLQNLGAVIKSLAGDWIAIGDWNLVPTELEESGWVNYVDGRICKPSNVSFTQFTGGRMLDYAVIGGPGHHVPAKLFADTMGDHKSHMGLVAQYTSQSAPAWALILPTPFSFTHPPAEQKAADPNSKRSRAKREAEQRRLERMQDNPLEALNPEVTEAASQQQPVDGPLLPAHMCGPLPSGGCAAPADLPARAPDGPAIWRSAEAGAASSAAVAHDMDHDEQPSHDRLLGFPTTPPCPTVVRLTAAEKDELWAQVCHRQVQYDEPPDYIRDSQAYQSSSEAADDLGMQYARWITHVEYFYTDTMKAMARMDDALSEAGENAADIIYTHAHAMPDDNLVPIDNATKLKWQHGLSAVRDWTTGQAATMAYALGILADRFQRAEVRQGLQAFQEWVVQCTAKRPSKVLKWSTDSAGPIMEYGVGPAASTDLYSIMDGKRGAWAQRWSGTVKLSDLQAFRRKCKRLAEHEDAWQPIDPHLIHEKATVLPNATGRGSDNLGPLDIRNLPFQAKQDLADFFNQCERQMAWPWQLMSVLVGMLPKPDGSERGVALIPWLMRFWAQMRKVIGADWCAAKAGHWDQAIKGSSALQCGIFRLFCDEVDDELDIHYANVMWDFAEFYDSVNPIMAFEAALKLEFSPRKLGMAAVLY</sequence>
<evidence type="ECO:0000313" key="3">
    <source>
        <dbReference type="Proteomes" id="UP001189429"/>
    </source>
</evidence>
<feature type="region of interest" description="Disordered" evidence="1">
    <location>
        <begin position="563"/>
        <end position="598"/>
    </location>
</feature>
<feature type="region of interest" description="Disordered" evidence="1">
    <location>
        <begin position="1"/>
        <end position="42"/>
    </location>
</feature>
<feature type="non-terminal residue" evidence="2">
    <location>
        <position position="1095"/>
    </location>
</feature>